<dbReference type="InterPro" id="IPR014873">
    <property type="entry name" value="VDCC_a1su_IQ"/>
</dbReference>
<feature type="non-terminal residue" evidence="18">
    <location>
        <position position="271"/>
    </location>
</feature>
<evidence type="ECO:0000256" key="9">
    <source>
        <dbReference type="ARBA" id="ARBA00022882"/>
    </source>
</evidence>
<dbReference type="EMBL" id="QWLN02000921">
    <property type="protein sequence ID" value="TEA41754.1"/>
    <property type="molecule type" value="Genomic_DNA"/>
</dbReference>
<evidence type="ECO:0000256" key="8">
    <source>
        <dbReference type="ARBA" id="ARBA00022837"/>
    </source>
</evidence>
<keyword evidence="4" id="KW-0109">Calcium transport</keyword>
<protein>
    <recommendedName>
        <fullName evidence="17">Voltage-dependent calcium channel alpha-1 subunit IQ domain-containing protein</fullName>
    </recommendedName>
</protein>
<dbReference type="GO" id="GO:0043025">
    <property type="term" value="C:neuronal cell body"/>
    <property type="evidence" value="ECO:0007669"/>
    <property type="project" value="TreeGrafter"/>
</dbReference>
<keyword evidence="9" id="KW-0851">Voltage-gated channel</keyword>
<evidence type="ECO:0000256" key="5">
    <source>
        <dbReference type="ARBA" id="ARBA00022673"/>
    </source>
</evidence>
<keyword evidence="15" id="KW-0407">Ion channel</keyword>
<reference evidence="18 19" key="1">
    <citation type="journal article" date="2018" name="Genomics">
        <title>Molecular footprints of inshore aquatic adaptation in Indo-Pacific humpback dolphin (Sousa chinensis).</title>
        <authorList>
            <person name="Ming Y."/>
            <person name="Jian J."/>
            <person name="Yu F."/>
            <person name="Yu X."/>
            <person name="Wang J."/>
            <person name="Liu W."/>
        </authorList>
    </citation>
    <scope>NUCLEOTIDE SEQUENCE [LARGE SCALE GENOMIC DNA]</scope>
    <source>
        <strain evidence="18">MY-2018</strain>
        <tissue evidence="18">Skin</tissue>
    </source>
</reference>
<dbReference type="PANTHER" id="PTHR45628:SF6">
    <property type="entry name" value="VOLTAGE-DEPENDENT N-TYPE CALCIUM CHANNEL SUBUNIT ALPHA-1B"/>
    <property type="match status" value="1"/>
</dbReference>
<dbReference type="InterPro" id="IPR031649">
    <property type="entry name" value="GPHH_dom"/>
</dbReference>
<evidence type="ECO:0000256" key="3">
    <source>
        <dbReference type="ARBA" id="ARBA00022553"/>
    </source>
</evidence>
<evidence type="ECO:0000256" key="7">
    <source>
        <dbReference type="ARBA" id="ARBA00022737"/>
    </source>
</evidence>
<evidence type="ECO:0000256" key="13">
    <source>
        <dbReference type="ARBA" id="ARBA00023157"/>
    </source>
</evidence>
<dbReference type="InterPro" id="IPR005821">
    <property type="entry name" value="Ion_trans_dom"/>
</dbReference>
<evidence type="ECO:0000256" key="11">
    <source>
        <dbReference type="ARBA" id="ARBA00023065"/>
    </source>
</evidence>
<dbReference type="Pfam" id="PF08763">
    <property type="entry name" value="Ca_chan_IQ"/>
    <property type="match status" value="1"/>
</dbReference>
<keyword evidence="19" id="KW-1185">Reference proteome</keyword>
<dbReference type="Gene3D" id="6.10.250.2180">
    <property type="match status" value="1"/>
</dbReference>
<evidence type="ECO:0000256" key="4">
    <source>
        <dbReference type="ARBA" id="ARBA00022568"/>
    </source>
</evidence>
<keyword evidence="3" id="KW-0597">Phosphoprotein</keyword>
<evidence type="ECO:0000259" key="17">
    <source>
        <dbReference type="SMART" id="SM01062"/>
    </source>
</evidence>
<dbReference type="InterPro" id="IPR050599">
    <property type="entry name" value="VDCC_alpha-1_subunit"/>
</dbReference>
<evidence type="ECO:0000256" key="1">
    <source>
        <dbReference type="ARBA" id="ARBA00004141"/>
    </source>
</evidence>
<keyword evidence="14" id="KW-0325">Glycoprotein</keyword>
<evidence type="ECO:0000256" key="2">
    <source>
        <dbReference type="ARBA" id="ARBA00022448"/>
    </source>
</evidence>
<evidence type="ECO:0000256" key="6">
    <source>
        <dbReference type="ARBA" id="ARBA00022692"/>
    </source>
</evidence>
<evidence type="ECO:0000256" key="14">
    <source>
        <dbReference type="ARBA" id="ARBA00023180"/>
    </source>
</evidence>
<gene>
    <name evidence="18" type="ORF">DBR06_SOUSAS65010001</name>
</gene>
<dbReference type="Pfam" id="PF16905">
    <property type="entry name" value="GPHH"/>
    <property type="match status" value="1"/>
</dbReference>
<evidence type="ECO:0000313" key="18">
    <source>
        <dbReference type="EMBL" id="TEA41754.1"/>
    </source>
</evidence>
<feature type="transmembrane region" description="Helical" evidence="16">
    <location>
        <begin position="78"/>
        <end position="101"/>
    </location>
</feature>
<dbReference type="GO" id="GO:0098703">
    <property type="term" value="P:calcium ion import across plasma membrane"/>
    <property type="evidence" value="ECO:0007669"/>
    <property type="project" value="TreeGrafter"/>
</dbReference>
<keyword evidence="12 16" id="KW-0472">Membrane</keyword>
<dbReference type="SMART" id="SM01062">
    <property type="entry name" value="Ca_chan_IQ"/>
    <property type="match status" value="1"/>
</dbReference>
<keyword evidence="10 16" id="KW-1133">Transmembrane helix</keyword>
<dbReference type="Gene3D" id="1.10.287.70">
    <property type="match status" value="1"/>
</dbReference>
<accession>A0A484H0U0</accession>
<dbReference type="GO" id="GO:0005891">
    <property type="term" value="C:voltage-gated calcium channel complex"/>
    <property type="evidence" value="ECO:0007669"/>
    <property type="project" value="TreeGrafter"/>
</dbReference>
<evidence type="ECO:0000313" key="19">
    <source>
        <dbReference type="Proteomes" id="UP000295264"/>
    </source>
</evidence>
<dbReference type="Proteomes" id="UP000295264">
    <property type="component" value="Unassembled WGS sequence"/>
</dbReference>
<dbReference type="Pfam" id="PF00520">
    <property type="entry name" value="Ion_trans"/>
    <property type="match status" value="1"/>
</dbReference>
<dbReference type="GO" id="GO:0007268">
    <property type="term" value="P:chemical synaptic transmission"/>
    <property type="evidence" value="ECO:0007669"/>
    <property type="project" value="TreeGrafter"/>
</dbReference>
<sequence>SSSGLQPSSPLQVFGNIALDDDTSINRHNNFRTFLQALMLLFRSATGEAWHEIMLSCLGSRACDALANAAECGSDFAYFYFVSFIFLCSFLMLNLFVAVIMDNFEYLTRDSSILGPHHLDEFIRVWAEYDPAACCRVHYKDMHSLLRCLAPPVGLGRKCPRRLASQRLVRMNMPISNEDMTVHFTSTLMALIRTALEIKLAPVLVVAAGSSPQPTPHVPLLSYSLPCLPCSAADEMTVGKVYAALMIFDFYKQNKTTRDQIHQAPGGLSQV</sequence>
<evidence type="ECO:0000256" key="10">
    <source>
        <dbReference type="ARBA" id="ARBA00022989"/>
    </source>
</evidence>
<dbReference type="GO" id="GO:0008331">
    <property type="term" value="F:high voltage-gated calcium channel activity"/>
    <property type="evidence" value="ECO:0007669"/>
    <property type="project" value="TreeGrafter"/>
</dbReference>
<keyword evidence="2" id="KW-0813">Transport</keyword>
<keyword evidence="8" id="KW-0106">Calcium</keyword>
<keyword evidence="7" id="KW-0677">Repeat</keyword>
<proteinExistence type="predicted"/>
<keyword evidence="5" id="KW-0107">Calcium channel</keyword>
<dbReference type="GO" id="GO:0045202">
    <property type="term" value="C:synapse"/>
    <property type="evidence" value="ECO:0007669"/>
    <property type="project" value="GOC"/>
</dbReference>
<evidence type="ECO:0000256" key="12">
    <source>
        <dbReference type="ARBA" id="ARBA00023136"/>
    </source>
</evidence>
<evidence type="ECO:0000256" key="16">
    <source>
        <dbReference type="SAM" id="Phobius"/>
    </source>
</evidence>
<comment type="subcellular location">
    <subcellularLocation>
        <location evidence="1">Membrane</location>
        <topology evidence="1">Multi-pass membrane protein</topology>
    </subcellularLocation>
</comment>
<feature type="non-terminal residue" evidence="18">
    <location>
        <position position="1"/>
    </location>
</feature>
<dbReference type="AlphaFoldDB" id="A0A484H0U0"/>
<organism evidence="18 19">
    <name type="scientific">Sousa chinensis</name>
    <name type="common">Indo-pacific humpbacked dolphin</name>
    <name type="synonym">Steno chinensis</name>
    <dbReference type="NCBI Taxonomy" id="103600"/>
    <lineage>
        <taxon>Eukaryota</taxon>
        <taxon>Metazoa</taxon>
        <taxon>Chordata</taxon>
        <taxon>Craniata</taxon>
        <taxon>Vertebrata</taxon>
        <taxon>Euteleostomi</taxon>
        <taxon>Mammalia</taxon>
        <taxon>Eutheria</taxon>
        <taxon>Laurasiatheria</taxon>
        <taxon>Artiodactyla</taxon>
        <taxon>Whippomorpha</taxon>
        <taxon>Cetacea</taxon>
        <taxon>Odontoceti</taxon>
        <taxon>Delphinidae</taxon>
        <taxon>Sousa</taxon>
    </lineage>
</organism>
<comment type="caution">
    <text evidence="18">The sequence shown here is derived from an EMBL/GenBank/DDBJ whole genome shotgun (WGS) entry which is preliminary data.</text>
</comment>
<name>A0A484H0U0_SOUCH</name>
<keyword evidence="11" id="KW-0406">Ion transport</keyword>
<dbReference type="PANTHER" id="PTHR45628">
    <property type="entry name" value="VOLTAGE-DEPENDENT CALCIUM CHANNEL TYPE A SUBUNIT ALPHA-1"/>
    <property type="match status" value="1"/>
</dbReference>
<dbReference type="Gene3D" id="1.10.238.10">
    <property type="entry name" value="EF-hand"/>
    <property type="match status" value="1"/>
</dbReference>
<evidence type="ECO:0000256" key="15">
    <source>
        <dbReference type="ARBA" id="ARBA00023303"/>
    </source>
</evidence>
<dbReference type="SUPFAM" id="SSF81324">
    <property type="entry name" value="Voltage-gated potassium channels"/>
    <property type="match status" value="1"/>
</dbReference>
<feature type="domain" description="Voltage-dependent calcium channel alpha-1 subunit IQ" evidence="17">
    <location>
        <begin position="233"/>
        <end position="267"/>
    </location>
</feature>
<keyword evidence="6 16" id="KW-0812">Transmembrane</keyword>
<keyword evidence="13" id="KW-1015">Disulfide bond</keyword>